<gene>
    <name evidence="2" type="ORF">ACFQWG_00365</name>
</gene>
<protein>
    <submittedName>
        <fullName evidence="2">NADPH-dependent FMN reductase</fullName>
        <ecNumber evidence="2">1.-.-.-</ecNumber>
    </submittedName>
</protein>
<dbReference type="EMBL" id="JBHTEF010000001">
    <property type="protein sequence ID" value="MFC7579689.1"/>
    <property type="molecule type" value="Genomic_DNA"/>
</dbReference>
<keyword evidence="3" id="KW-1185">Reference proteome</keyword>
<dbReference type="GO" id="GO:0016491">
    <property type="term" value="F:oxidoreductase activity"/>
    <property type="evidence" value="ECO:0007669"/>
    <property type="project" value="UniProtKB-KW"/>
</dbReference>
<dbReference type="InterPro" id="IPR029039">
    <property type="entry name" value="Flavoprotein-like_sf"/>
</dbReference>
<dbReference type="PANTHER" id="PTHR30543:SF21">
    <property type="entry name" value="NAD(P)H-DEPENDENT FMN REDUCTASE LOT6"/>
    <property type="match status" value="1"/>
</dbReference>
<dbReference type="Proteomes" id="UP001596527">
    <property type="component" value="Unassembled WGS sequence"/>
</dbReference>
<dbReference type="InterPro" id="IPR005025">
    <property type="entry name" value="FMN_Rdtase-like_dom"/>
</dbReference>
<proteinExistence type="predicted"/>
<dbReference type="EC" id="1.-.-.-" evidence="2"/>
<dbReference type="PANTHER" id="PTHR30543">
    <property type="entry name" value="CHROMATE REDUCTASE"/>
    <property type="match status" value="1"/>
</dbReference>
<accession>A0ABW2SHU5</accession>
<keyword evidence="2" id="KW-0560">Oxidoreductase</keyword>
<dbReference type="Gene3D" id="3.40.50.360">
    <property type="match status" value="1"/>
</dbReference>
<evidence type="ECO:0000313" key="3">
    <source>
        <dbReference type="Proteomes" id="UP001596527"/>
    </source>
</evidence>
<reference evidence="3" key="1">
    <citation type="journal article" date="2019" name="Int. J. Syst. Evol. Microbiol.">
        <title>The Global Catalogue of Microorganisms (GCM) 10K type strain sequencing project: providing services to taxonomists for standard genome sequencing and annotation.</title>
        <authorList>
            <consortium name="The Broad Institute Genomics Platform"/>
            <consortium name="The Broad Institute Genome Sequencing Center for Infectious Disease"/>
            <person name="Wu L."/>
            <person name="Ma J."/>
        </authorList>
    </citation>
    <scope>NUCLEOTIDE SEQUENCE [LARGE SCALE GENOMIC DNA]</scope>
    <source>
        <strain evidence="3">CCUG 56698</strain>
    </source>
</reference>
<dbReference type="Pfam" id="PF03358">
    <property type="entry name" value="FMN_red"/>
    <property type="match status" value="1"/>
</dbReference>
<organism evidence="2 3">
    <name type="scientific">Schaalia naturae</name>
    <dbReference type="NCBI Taxonomy" id="635203"/>
    <lineage>
        <taxon>Bacteria</taxon>
        <taxon>Bacillati</taxon>
        <taxon>Actinomycetota</taxon>
        <taxon>Actinomycetes</taxon>
        <taxon>Actinomycetales</taxon>
        <taxon>Actinomycetaceae</taxon>
        <taxon>Schaalia</taxon>
    </lineage>
</organism>
<evidence type="ECO:0000259" key="1">
    <source>
        <dbReference type="Pfam" id="PF03358"/>
    </source>
</evidence>
<feature type="domain" description="NADPH-dependent FMN reductase-like" evidence="1">
    <location>
        <begin position="5"/>
        <end position="146"/>
    </location>
</feature>
<evidence type="ECO:0000313" key="2">
    <source>
        <dbReference type="EMBL" id="MFC7579689.1"/>
    </source>
</evidence>
<dbReference type="InterPro" id="IPR050712">
    <property type="entry name" value="NAD(P)H-dep_reductase"/>
</dbReference>
<dbReference type="SUPFAM" id="SSF52218">
    <property type="entry name" value="Flavoproteins"/>
    <property type="match status" value="1"/>
</dbReference>
<sequence>MTQTIAYLVGSASEDSLNRRLANALILASPKGLEFVEAPIVDLPFYRPELDRDFPEAGTRLKQIVEDADGVLMVTPEYNRCVPAVLKNALDWLSRPAGDMSLAGKPVMVAGASGGATSAGVAVVQLRSMLTMFNVHLMSQPELFVNIRKDQFGSDGHALTEGTQEHFEKVMGLFAEYVGNQSR</sequence>
<dbReference type="RefSeq" id="WP_380971119.1">
    <property type="nucleotide sequence ID" value="NZ_JBHTEF010000001.1"/>
</dbReference>
<name>A0ABW2SHU5_9ACTO</name>
<comment type="caution">
    <text evidence="2">The sequence shown here is derived from an EMBL/GenBank/DDBJ whole genome shotgun (WGS) entry which is preliminary data.</text>
</comment>